<keyword evidence="2" id="KW-1185">Reference proteome</keyword>
<dbReference type="AlphaFoldDB" id="A0AAW1MW69"/>
<name>A0AAW1MW69_POPJA</name>
<organism evidence="1 2">
    <name type="scientific">Popillia japonica</name>
    <name type="common">Japanese beetle</name>
    <dbReference type="NCBI Taxonomy" id="7064"/>
    <lineage>
        <taxon>Eukaryota</taxon>
        <taxon>Metazoa</taxon>
        <taxon>Ecdysozoa</taxon>
        <taxon>Arthropoda</taxon>
        <taxon>Hexapoda</taxon>
        <taxon>Insecta</taxon>
        <taxon>Pterygota</taxon>
        <taxon>Neoptera</taxon>
        <taxon>Endopterygota</taxon>
        <taxon>Coleoptera</taxon>
        <taxon>Polyphaga</taxon>
        <taxon>Scarabaeiformia</taxon>
        <taxon>Scarabaeidae</taxon>
        <taxon>Rutelinae</taxon>
        <taxon>Popillia</taxon>
    </lineage>
</organism>
<dbReference type="Proteomes" id="UP001458880">
    <property type="component" value="Unassembled WGS sequence"/>
</dbReference>
<accession>A0AAW1MW69</accession>
<evidence type="ECO:0000313" key="2">
    <source>
        <dbReference type="Proteomes" id="UP001458880"/>
    </source>
</evidence>
<dbReference type="EMBL" id="JASPKY010000020">
    <property type="protein sequence ID" value="KAK9752420.1"/>
    <property type="molecule type" value="Genomic_DNA"/>
</dbReference>
<reference evidence="1 2" key="1">
    <citation type="journal article" date="2024" name="BMC Genomics">
        <title>De novo assembly and annotation of Popillia japonica's genome with initial clues to its potential as an invasive pest.</title>
        <authorList>
            <person name="Cucini C."/>
            <person name="Boschi S."/>
            <person name="Funari R."/>
            <person name="Cardaioli E."/>
            <person name="Iannotti N."/>
            <person name="Marturano G."/>
            <person name="Paoli F."/>
            <person name="Bruttini M."/>
            <person name="Carapelli A."/>
            <person name="Frati F."/>
            <person name="Nardi F."/>
        </authorList>
    </citation>
    <scope>NUCLEOTIDE SEQUENCE [LARGE SCALE GENOMIC DNA]</scope>
    <source>
        <strain evidence="1">DMR45628</strain>
    </source>
</reference>
<comment type="caution">
    <text evidence="1">The sequence shown here is derived from an EMBL/GenBank/DDBJ whole genome shotgun (WGS) entry which is preliminary data.</text>
</comment>
<gene>
    <name evidence="1" type="ORF">QE152_g4206</name>
</gene>
<sequence length="176" mass="20009">MELKSMKNMLDSIATICDVTGDNETKKLYEDLKKEYKAKIVETKRNKNTEYIMKSDNKNKAIWSVISNETQSSKKKEMSNTKITADNFNTYFESDNKNKAIWSVISNETQSSKKKEMSNTKITADNFNTYFVSVGNIAAQTIRGPHLMAELLLANSQIDDVHGTERTTTKCATWVP</sequence>
<protein>
    <submittedName>
        <fullName evidence="1">Uncharacterized protein</fullName>
    </submittedName>
</protein>
<proteinExistence type="predicted"/>
<evidence type="ECO:0000313" key="1">
    <source>
        <dbReference type="EMBL" id="KAK9752420.1"/>
    </source>
</evidence>